<dbReference type="Proteomes" id="UP001366166">
    <property type="component" value="Chromosome"/>
</dbReference>
<dbReference type="AlphaFoldDB" id="A0AAU9F033"/>
<accession>A0AAU9F033</accession>
<dbReference type="RefSeq" id="WP_338599546.1">
    <property type="nucleotide sequence ID" value="NZ_AP028679.1"/>
</dbReference>
<organism evidence="2 3">
    <name type="scientific">Desulfoferula mesophila</name>
    <dbReference type="NCBI Taxonomy" id="3058419"/>
    <lineage>
        <taxon>Bacteria</taxon>
        <taxon>Pseudomonadati</taxon>
        <taxon>Thermodesulfobacteriota</taxon>
        <taxon>Desulfarculia</taxon>
        <taxon>Desulfarculales</taxon>
        <taxon>Desulfarculaceae</taxon>
        <taxon>Desulfoferula</taxon>
    </lineage>
</organism>
<reference evidence="3" key="1">
    <citation type="journal article" date="2023" name="Arch. Microbiol.">
        <title>Desulfoferula mesophilus gen. nov. sp. nov., a mesophilic sulfate-reducing bacterium isolated from a brackish lake sediment.</title>
        <authorList>
            <person name="Watanabe T."/>
            <person name="Yabe T."/>
            <person name="Tsuji J.M."/>
            <person name="Fukui M."/>
        </authorList>
    </citation>
    <scope>NUCLEOTIDE SEQUENCE [LARGE SCALE GENOMIC DNA]</scope>
    <source>
        <strain evidence="3">12FAK</strain>
    </source>
</reference>
<dbReference type="Pfam" id="PF12728">
    <property type="entry name" value="HTH_17"/>
    <property type="match status" value="1"/>
</dbReference>
<proteinExistence type="predicted"/>
<gene>
    <name evidence="2" type="ORF">FAK_23790</name>
</gene>
<sequence>MAGFSNYPIPPALLTSPQASDYCGFSHRTFENWRLRGGGPPFCKLGGAVRYRLADLDRWIEDNLRESTSSDGEN</sequence>
<evidence type="ECO:0000259" key="1">
    <source>
        <dbReference type="Pfam" id="PF12728"/>
    </source>
</evidence>
<dbReference type="InterPro" id="IPR009061">
    <property type="entry name" value="DNA-bd_dom_put_sf"/>
</dbReference>
<dbReference type="InterPro" id="IPR041657">
    <property type="entry name" value="HTH_17"/>
</dbReference>
<dbReference type="SUPFAM" id="SSF46955">
    <property type="entry name" value="Putative DNA-binding domain"/>
    <property type="match status" value="1"/>
</dbReference>
<evidence type="ECO:0000313" key="2">
    <source>
        <dbReference type="EMBL" id="BEQ15313.1"/>
    </source>
</evidence>
<protein>
    <recommendedName>
        <fullName evidence="1">Helix-turn-helix domain-containing protein</fullName>
    </recommendedName>
</protein>
<dbReference type="KEGG" id="dmp:FAK_23790"/>
<feature type="domain" description="Helix-turn-helix" evidence="1">
    <location>
        <begin position="13"/>
        <end position="63"/>
    </location>
</feature>
<name>A0AAU9F033_9BACT</name>
<dbReference type="EMBL" id="AP028679">
    <property type="protein sequence ID" value="BEQ15313.1"/>
    <property type="molecule type" value="Genomic_DNA"/>
</dbReference>
<evidence type="ECO:0000313" key="3">
    <source>
        <dbReference type="Proteomes" id="UP001366166"/>
    </source>
</evidence>
<keyword evidence="3" id="KW-1185">Reference proteome</keyword>